<dbReference type="InterPro" id="IPR001633">
    <property type="entry name" value="EAL_dom"/>
</dbReference>
<dbReference type="AlphaFoldDB" id="A0A5E7I9P7"/>
<dbReference type="FunFam" id="3.20.20.450:FF:000001">
    <property type="entry name" value="Cyclic di-GMP phosphodiesterase yahA"/>
    <property type="match status" value="1"/>
</dbReference>
<keyword evidence="8 10" id="KW-0472">Membrane</keyword>
<dbReference type="PANTHER" id="PTHR33121:SF80">
    <property type="entry name" value="CYCLIC DI-GMP PHOSPHODIESTERASE PDEL"/>
    <property type="match status" value="1"/>
</dbReference>
<feature type="domain" description="EAL" evidence="11">
    <location>
        <begin position="258"/>
        <end position="512"/>
    </location>
</feature>
<dbReference type="Pfam" id="PF12792">
    <property type="entry name" value="CSS-motif"/>
    <property type="match status" value="1"/>
</dbReference>
<dbReference type="Pfam" id="PF00563">
    <property type="entry name" value="EAL"/>
    <property type="match status" value="1"/>
</dbReference>
<evidence type="ECO:0000256" key="10">
    <source>
        <dbReference type="SAM" id="Phobius"/>
    </source>
</evidence>
<evidence type="ECO:0000256" key="9">
    <source>
        <dbReference type="ARBA" id="ARBA00034290"/>
    </source>
</evidence>
<keyword evidence="5 10" id="KW-0812">Transmembrane</keyword>
<dbReference type="OrthoDB" id="675397at2"/>
<dbReference type="SUPFAM" id="SSF141868">
    <property type="entry name" value="EAL domain-like"/>
    <property type="match status" value="1"/>
</dbReference>
<organism evidence="12 13">
    <name type="scientific">Pseudomonas fluorescens</name>
    <dbReference type="NCBI Taxonomy" id="294"/>
    <lineage>
        <taxon>Bacteria</taxon>
        <taxon>Pseudomonadati</taxon>
        <taxon>Pseudomonadota</taxon>
        <taxon>Gammaproteobacteria</taxon>
        <taxon>Pseudomonadales</taxon>
        <taxon>Pseudomonadaceae</taxon>
        <taxon>Pseudomonas</taxon>
    </lineage>
</organism>
<evidence type="ECO:0000256" key="4">
    <source>
        <dbReference type="ARBA" id="ARBA00022636"/>
    </source>
</evidence>
<dbReference type="RefSeq" id="WP_150783612.1">
    <property type="nucleotide sequence ID" value="NZ_CABVII010000005.1"/>
</dbReference>
<dbReference type="CDD" id="cd01948">
    <property type="entry name" value="EAL"/>
    <property type="match status" value="1"/>
</dbReference>
<feature type="transmembrane region" description="Helical" evidence="10">
    <location>
        <begin position="12"/>
        <end position="35"/>
    </location>
</feature>
<proteinExistence type="predicted"/>
<dbReference type="PROSITE" id="PS50883">
    <property type="entry name" value="EAL"/>
    <property type="match status" value="1"/>
</dbReference>
<dbReference type="SMART" id="SM00052">
    <property type="entry name" value="EAL"/>
    <property type="match status" value="1"/>
</dbReference>
<evidence type="ECO:0000259" key="11">
    <source>
        <dbReference type="PROSITE" id="PS50883"/>
    </source>
</evidence>
<evidence type="ECO:0000256" key="5">
    <source>
        <dbReference type="ARBA" id="ARBA00022692"/>
    </source>
</evidence>
<dbReference type="GO" id="GO:0071111">
    <property type="term" value="F:cyclic-guanylate-specific phosphodiesterase activity"/>
    <property type="evidence" value="ECO:0007669"/>
    <property type="project" value="UniProtKB-EC"/>
</dbReference>
<evidence type="ECO:0000256" key="1">
    <source>
        <dbReference type="ARBA" id="ARBA00004651"/>
    </source>
</evidence>
<keyword evidence="6 12" id="KW-0378">Hydrolase</keyword>
<keyword evidence="3" id="KW-1003">Cell membrane</keyword>
<evidence type="ECO:0000256" key="2">
    <source>
        <dbReference type="ARBA" id="ARBA00012282"/>
    </source>
</evidence>
<sequence length="528" mass="58461">MPLNVKSRRKRGIRIAVTVLSGLLPVLLGGAILYMQAERTLQQSTRLTAQEAVRQFELMFDNTAEAARELLPLAGQSCLDVNLALREQVTRRPFVRSTSLVWDDTLYCSSLFGDYQQKVAAGDYSKGRLELMKGNPVTPDTAVLMYRLSAGKQGAMSNLDGYHLSNVLRLIDRKTLLVLQVGPNWLSADGRYHDGALPLFAVAHSELTSSRYAFTVAAGFPEGETWRYMKSEYPPLFSLLIFFGAVSGSIGHFLQKRAMSPSHEMQRAMEAAEFIPYFQPVVHGGSKQWSGCEVLMRWNHPKEGLVRPDLFIPFAEYSGLIVPMTRSLMQQTAALLAPLSSSFKEPFHIGINITASHCKDLDLVEDCRAFLEAFAPGSISLVLELTERELIEPTAMTHQLFEQLHGLGVMIAIDDFGTGHSSLGYLRQFNVDFLKIDQSFVAMIGVDALSRHILDTIIELSAKLDLAIVAEGVETAEQSDYLTAHGVNFLQGYLFGRPMPGAEFINAIKSSLTNGLKRQDNATAHPIE</sequence>
<keyword evidence="4" id="KW-0973">c-di-GMP</keyword>
<dbReference type="Gene3D" id="3.20.20.450">
    <property type="entry name" value="EAL domain"/>
    <property type="match status" value="1"/>
</dbReference>
<dbReference type="InterPro" id="IPR050706">
    <property type="entry name" value="Cyclic-di-GMP_PDE-like"/>
</dbReference>
<dbReference type="InterPro" id="IPR024744">
    <property type="entry name" value="CSS-motif_dom"/>
</dbReference>
<keyword evidence="7 10" id="KW-1133">Transmembrane helix</keyword>
<accession>A0A5E7I9P7</accession>
<comment type="catalytic activity">
    <reaction evidence="9">
        <text>3',3'-c-di-GMP + H2O = 5'-phosphoguanylyl(3'-&gt;5')guanosine + H(+)</text>
        <dbReference type="Rhea" id="RHEA:24902"/>
        <dbReference type="ChEBI" id="CHEBI:15377"/>
        <dbReference type="ChEBI" id="CHEBI:15378"/>
        <dbReference type="ChEBI" id="CHEBI:58754"/>
        <dbReference type="ChEBI" id="CHEBI:58805"/>
        <dbReference type="EC" id="3.1.4.52"/>
    </reaction>
</comment>
<dbReference type="Proteomes" id="UP000385207">
    <property type="component" value="Unassembled WGS sequence"/>
</dbReference>
<comment type="subcellular location">
    <subcellularLocation>
        <location evidence="1">Cell membrane</location>
        <topology evidence="1">Multi-pass membrane protein</topology>
    </subcellularLocation>
</comment>
<evidence type="ECO:0000256" key="3">
    <source>
        <dbReference type="ARBA" id="ARBA00022475"/>
    </source>
</evidence>
<dbReference type="EMBL" id="CABVII010000005">
    <property type="protein sequence ID" value="VVO72964.1"/>
    <property type="molecule type" value="Genomic_DNA"/>
</dbReference>
<dbReference type="GO" id="GO:0005886">
    <property type="term" value="C:plasma membrane"/>
    <property type="evidence" value="ECO:0007669"/>
    <property type="project" value="UniProtKB-SubCell"/>
</dbReference>
<name>A0A5E7I9P7_PSEFL</name>
<evidence type="ECO:0000313" key="12">
    <source>
        <dbReference type="EMBL" id="VVO72964.1"/>
    </source>
</evidence>
<gene>
    <name evidence="12" type="primary">pdeG</name>
    <name evidence="12" type="ORF">PS862_01429</name>
</gene>
<evidence type="ECO:0000256" key="7">
    <source>
        <dbReference type="ARBA" id="ARBA00022989"/>
    </source>
</evidence>
<reference evidence="12 13" key="1">
    <citation type="submission" date="2019-09" db="EMBL/GenBank/DDBJ databases">
        <authorList>
            <person name="Chandra G."/>
            <person name="Truman W A."/>
        </authorList>
    </citation>
    <scope>NUCLEOTIDE SEQUENCE [LARGE SCALE GENOMIC DNA]</scope>
    <source>
        <strain evidence="12">PS862</strain>
    </source>
</reference>
<dbReference type="InterPro" id="IPR035919">
    <property type="entry name" value="EAL_sf"/>
</dbReference>
<evidence type="ECO:0000256" key="6">
    <source>
        <dbReference type="ARBA" id="ARBA00022801"/>
    </source>
</evidence>
<evidence type="ECO:0000256" key="8">
    <source>
        <dbReference type="ARBA" id="ARBA00023136"/>
    </source>
</evidence>
<evidence type="ECO:0000313" key="13">
    <source>
        <dbReference type="Proteomes" id="UP000385207"/>
    </source>
</evidence>
<dbReference type="PANTHER" id="PTHR33121">
    <property type="entry name" value="CYCLIC DI-GMP PHOSPHODIESTERASE PDEF"/>
    <property type="match status" value="1"/>
</dbReference>
<dbReference type="EC" id="3.1.4.52" evidence="2"/>
<protein>
    <recommendedName>
        <fullName evidence="2">cyclic-guanylate-specific phosphodiesterase</fullName>
        <ecNumber evidence="2">3.1.4.52</ecNumber>
    </recommendedName>
</protein>